<dbReference type="Pfam" id="PF16871">
    <property type="entry name" value="DUF5077"/>
    <property type="match status" value="1"/>
</dbReference>
<feature type="signal peptide" evidence="1">
    <location>
        <begin position="1"/>
        <end position="24"/>
    </location>
</feature>
<name>A0A841JFL8_9SPHI</name>
<evidence type="ECO:0000313" key="3">
    <source>
        <dbReference type="EMBL" id="MBB6129082.1"/>
    </source>
</evidence>
<dbReference type="PROSITE" id="PS51257">
    <property type="entry name" value="PROKAR_LIPOPROTEIN"/>
    <property type="match status" value="1"/>
</dbReference>
<dbReference type="InterPro" id="IPR021862">
    <property type="entry name" value="DUF3472"/>
</dbReference>
<keyword evidence="1" id="KW-0732">Signal</keyword>
<evidence type="ECO:0000259" key="2">
    <source>
        <dbReference type="Pfam" id="PF16871"/>
    </source>
</evidence>
<dbReference type="EMBL" id="JACHCA010000008">
    <property type="protein sequence ID" value="MBB6129082.1"/>
    <property type="molecule type" value="Genomic_DNA"/>
</dbReference>
<organism evidence="3 4">
    <name type="scientific">Mucilaginibacter lappiensis</name>
    <dbReference type="NCBI Taxonomy" id="354630"/>
    <lineage>
        <taxon>Bacteria</taxon>
        <taxon>Pseudomonadati</taxon>
        <taxon>Bacteroidota</taxon>
        <taxon>Sphingobacteriia</taxon>
        <taxon>Sphingobacteriales</taxon>
        <taxon>Sphingobacteriaceae</taxon>
        <taxon>Mucilaginibacter</taxon>
    </lineage>
</organism>
<feature type="domain" description="DUF5077" evidence="2">
    <location>
        <begin position="48"/>
        <end position="168"/>
    </location>
</feature>
<dbReference type="AlphaFoldDB" id="A0A841JFL8"/>
<comment type="caution">
    <text evidence="3">The sequence shown here is derived from an EMBL/GenBank/DDBJ whole genome shotgun (WGS) entry which is preliminary data.</text>
</comment>
<evidence type="ECO:0000313" key="4">
    <source>
        <dbReference type="Proteomes" id="UP000548326"/>
    </source>
</evidence>
<accession>A0A841JFL8</accession>
<gene>
    <name evidence="3" type="ORF">HDF22_003207</name>
</gene>
<dbReference type="Pfam" id="PF11958">
    <property type="entry name" value="DUF3472"/>
    <property type="match status" value="1"/>
</dbReference>
<reference evidence="3 4" key="1">
    <citation type="submission" date="2020-08" db="EMBL/GenBank/DDBJ databases">
        <title>Genomic Encyclopedia of Type Strains, Phase IV (KMG-V): Genome sequencing to study the core and pangenomes of soil and plant-associated prokaryotes.</title>
        <authorList>
            <person name="Whitman W."/>
        </authorList>
    </citation>
    <scope>NUCLEOTIDE SEQUENCE [LARGE SCALE GENOMIC DNA]</scope>
    <source>
        <strain evidence="3 4">MP601</strain>
    </source>
</reference>
<feature type="chain" id="PRO_5032967263" description="DUF5077 domain-containing protein" evidence="1">
    <location>
        <begin position="25"/>
        <end position="435"/>
    </location>
</feature>
<proteinExistence type="predicted"/>
<dbReference type="InterPro" id="IPR031712">
    <property type="entry name" value="DUF5077"/>
</dbReference>
<protein>
    <recommendedName>
        <fullName evidence="2">DUF5077 domain-containing protein</fullName>
    </recommendedName>
</protein>
<dbReference type="RefSeq" id="WP_183588336.1">
    <property type="nucleotide sequence ID" value="NZ_JACHCA010000008.1"/>
</dbReference>
<dbReference type="Proteomes" id="UP000548326">
    <property type="component" value="Unassembled WGS sequence"/>
</dbReference>
<evidence type="ECO:0000256" key="1">
    <source>
        <dbReference type="SAM" id="SignalP"/>
    </source>
</evidence>
<sequence length="435" mass="46799">MKKNQLHYLVCLMMLVLFSCKKDAQKNLAVNGTIAAKTQSLGGSSLRVSMGGNAFATTLASGGVETVTSTTLANWTNPNSIFSAYFRLGNTGSLTVQVKAKVASGSSVIKLTVNGVPFNVSMTGSAFTTYNVGTVNITSPGYVKVDFQGVSKTGGYYADVSDLIISGPVVASNVQYANDSTNFYWSRRGPSVHLGYTAPANSQWFYNEVTVPVGQDPVGSYFMANGFSQGYFGMQVNSSSERRILFSVWNPTGGTTTSTRAGTGVVVQTFTGEGEGGQAYLDYNWVAGTTYKFLTEAVPDSSGNTTFSSWFYAPEVGSWKFITSWLRPSTNTYLTGLYSFVENFTDTNGYLGRKGNFGNQWVMSSTGTWTELTSAYFDGDATANNQQRMDYGGGISGSNFYLQNGGFFANYVTLNQTFTRTATGTPPSINFTTLP</sequence>